<evidence type="ECO:0000313" key="4">
    <source>
        <dbReference type="Proteomes" id="UP000319213"/>
    </source>
</evidence>
<feature type="transmembrane region" description="Helical" evidence="2">
    <location>
        <begin position="782"/>
        <end position="815"/>
    </location>
</feature>
<feature type="transmembrane region" description="Helical" evidence="2">
    <location>
        <begin position="739"/>
        <end position="761"/>
    </location>
</feature>
<name>A0A543ITU1_9ACTN</name>
<comment type="caution">
    <text evidence="3">The sequence shown here is derived from an EMBL/GenBank/DDBJ whole genome shotgun (WGS) entry which is preliminary data.</text>
</comment>
<dbReference type="PANTHER" id="PTHR30572">
    <property type="entry name" value="MEMBRANE COMPONENT OF TRANSPORTER-RELATED"/>
    <property type="match status" value="1"/>
</dbReference>
<evidence type="ECO:0000313" key="3">
    <source>
        <dbReference type="EMBL" id="TQM73993.1"/>
    </source>
</evidence>
<dbReference type="EMBL" id="VFPQ01000001">
    <property type="protein sequence ID" value="TQM73993.1"/>
    <property type="molecule type" value="Genomic_DNA"/>
</dbReference>
<accession>A0A543ITU1</accession>
<feature type="transmembrane region" description="Helical" evidence="2">
    <location>
        <begin position="367"/>
        <end position="387"/>
    </location>
</feature>
<dbReference type="GO" id="GO:0022857">
    <property type="term" value="F:transmembrane transporter activity"/>
    <property type="evidence" value="ECO:0007669"/>
    <property type="project" value="TreeGrafter"/>
</dbReference>
<reference evidence="3 4" key="1">
    <citation type="submission" date="2019-06" db="EMBL/GenBank/DDBJ databases">
        <title>Sequencing the genomes of 1000 actinobacteria strains.</title>
        <authorList>
            <person name="Klenk H.-P."/>
        </authorList>
    </citation>
    <scope>NUCLEOTIDE SEQUENCE [LARGE SCALE GENOMIC DNA]</scope>
    <source>
        <strain evidence="3 4">DSM 43186</strain>
    </source>
</reference>
<evidence type="ECO:0000256" key="2">
    <source>
        <dbReference type="SAM" id="Phobius"/>
    </source>
</evidence>
<feature type="transmembrane region" description="Helical" evidence="2">
    <location>
        <begin position="846"/>
        <end position="867"/>
    </location>
</feature>
<dbReference type="AlphaFoldDB" id="A0A543ITU1"/>
<organism evidence="3 4">
    <name type="scientific">Thermopolyspora flexuosa</name>
    <dbReference type="NCBI Taxonomy" id="103836"/>
    <lineage>
        <taxon>Bacteria</taxon>
        <taxon>Bacillati</taxon>
        <taxon>Actinomycetota</taxon>
        <taxon>Actinomycetes</taxon>
        <taxon>Streptosporangiales</taxon>
        <taxon>Streptosporangiaceae</taxon>
        <taxon>Thermopolyspora</taxon>
    </lineage>
</organism>
<feature type="transmembrane region" description="Helical" evidence="2">
    <location>
        <begin position="420"/>
        <end position="438"/>
    </location>
</feature>
<feature type="transmembrane region" description="Helical" evidence="2">
    <location>
        <begin position="493"/>
        <end position="514"/>
    </location>
</feature>
<feature type="transmembrane region" description="Helical" evidence="2">
    <location>
        <begin position="444"/>
        <end position="472"/>
    </location>
</feature>
<keyword evidence="2" id="KW-1133">Transmembrane helix</keyword>
<keyword evidence="2" id="KW-0812">Transmembrane</keyword>
<sequence>MSALRAALRLAWRGIRREKGRSALIVVLIGLPVLAVTAFFTLYATYELDAREALPGRLGSADALIWAVGDVAVQSPDGSGWSSSGRGGPPPDEDAARALLRPGSRLLPYHRRTVAYPVEQGRIFLDVVELDLRDPLTRGMARLRQGRLPAAPGEVVVSAAMASEGVGVGDALPYLGEQERARVVGVLARSPEFHSYAVVGLPGSLLKVEPGERHWLVDHGGHPVTWENVQRLNRAGFHVVSRAVVENPPPGQPVDVRPESVVQGVLVTTMIVLEVVLVAGPAFAVGLRRRRRWLAQIAAQGGSPRQLRLVVLADGLLLGVGAALLGLAGGVGVVAAGIALVRALDVERYDLPIVAQLSGAGPFDVPWTFVVPVAVLGAASGVIAAVLPARQAARQDVAAVLAGRETAFAEGAAPYRSRRVTPGALLVAAGVVATVLAIRRDSLVWIAAAALLTQFGLIALTPWLVAAAGRLAGRLPLPLRLSVRDAARHRTRTACAVAAVMTAATAMSATAITLTSKDAMLRDGYTAAVPVGTTLIDGERVPEQSWPEVVAAVGRVLPGVRPVEVHRAREAEGRRVRLAVTGAECEIRCGEHAPGPGSGDLPIGDERLLRLVQGRSDPAAAAAFAAGKAVAFDRGLVRDGTLTLDVLDGRSRKRRSVAVPAVVATAADPRHAVAVLPEAAVRAAGLTLEVRRLLVDPAERRLDTVAEARLEQELKTVHDAAFVHVERGHRRDMRPVLQVLTAAAAVVILGATFAVTGLAAADLRPDLATMAAVGAAPRLRRLVVAGQALVISGLGAAVGLAAGLLAGAAAVWSLAAGPQGAQVRYRVEDGFLTAVPPHTPLLEVPWPYLAAVVAGLPLLAALVAGAFTRTRFTLTRRLT</sequence>
<feature type="transmembrane region" description="Helical" evidence="2">
    <location>
        <begin position="23"/>
        <end position="46"/>
    </location>
</feature>
<evidence type="ECO:0000256" key="1">
    <source>
        <dbReference type="SAM" id="MobiDB-lite"/>
    </source>
</evidence>
<protein>
    <submittedName>
        <fullName evidence="3">Putative ABC transport system permease protein</fullName>
    </submittedName>
</protein>
<dbReference type="InterPro" id="IPR050250">
    <property type="entry name" value="Macrolide_Exporter_MacB"/>
</dbReference>
<dbReference type="OrthoDB" id="3405625at2"/>
<dbReference type="GO" id="GO:0005886">
    <property type="term" value="C:plasma membrane"/>
    <property type="evidence" value="ECO:0007669"/>
    <property type="project" value="TreeGrafter"/>
</dbReference>
<feature type="transmembrane region" description="Helical" evidence="2">
    <location>
        <begin position="308"/>
        <end position="341"/>
    </location>
</feature>
<dbReference type="Proteomes" id="UP000319213">
    <property type="component" value="Unassembled WGS sequence"/>
</dbReference>
<keyword evidence="2" id="KW-0472">Membrane</keyword>
<dbReference type="RefSeq" id="WP_142258229.1">
    <property type="nucleotide sequence ID" value="NZ_BMPV01000008.1"/>
</dbReference>
<feature type="transmembrane region" description="Helical" evidence="2">
    <location>
        <begin position="265"/>
        <end position="287"/>
    </location>
</feature>
<keyword evidence="4" id="KW-1185">Reference proteome</keyword>
<gene>
    <name evidence="3" type="ORF">FHX40_0652</name>
</gene>
<dbReference type="PANTHER" id="PTHR30572:SF4">
    <property type="entry name" value="ABC TRANSPORTER PERMEASE YTRF"/>
    <property type="match status" value="1"/>
</dbReference>
<proteinExistence type="predicted"/>
<feature type="region of interest" description="Disordered" evidence="1">
    <location>
        <begin position="76"/>
        <end position="96"/>
    </location>
</feature>